<feature type="transmembrane region" description="Helical" evidence="1">
    <location>
        <begin position="75"/>
        <end position="100"/>
    </location>
</feature>
<reference evidence="2" key="1">
    <citation type="submission" date="2023-07" db="EMBL/GenBank/DDBJ databases">
        <title>Genomic Encyclopedia of Type Strains, Phase IV (KMG-IV): sequencing the most valuable type-strain genomes for metagenomic binning, comparative biology and taxonomic classification.</title>
        <authorList>
            <person name="Goeker M."/>
        </authorList>
    </citation>
    <scope>NUCLEOTIDE SEQUENCE</scope>
    <source>
        <strain evidence="2">DSM 23947</strain>
    </source>
</reference>
<protein>
    <submittedName>
        <fullName evidence="2">Uncharacterized protein YneF (UPF0154 family)</fullName>
    </submittedName>
</protein>
<dbReference type="AlphaFoldDB" id="A0AAJ1WGN9"/>
<keyword evidence="1" id="KW-0472">Membrane</keyword>
<feature type="transmembrane region" description="Helical" evidence="1">
    <location>
        <begin position="112"/>
        <end position="138"/>
    </location>
</feature>
<organism evidence="2 3">
    <name type="scientific">Oikeobacillus pervagus</name>
    <dbReference type="NCBI Taxonomy" id="1325931"/>
    <lineage>
        <taxon>Bacteria</taxon>
        <taxon>Bacillati</taxon>
        <taxon>Bacillota</taxon>
        <taxon>Bacilli</taxon>
        <taxon>Bacillales</taxon>
        <taxon>Bacillaceae</taxon>
        <taxon>Oikeobacillus</taxon>
    </lineage>
</organism>
<feature type="transmembrane region" description="Helical" evidence="1">
    <location>
        <begin position="191"/>
        <end position="211"/>
    </location>
</feature>
<keyword evidence="1" id="KW-1133">Transmembrane helix</keyword>
<dbReference type="EMBL" id="JAUSUC010000017">
    <property type="protein sequence ID" value="MDQ0215297.1"/>
    <property type="molecule type" value="Genomic_DNA"/>
</dbReference>
<evidence type="ECO:0000313" key="2">
    <source>
        <dbReference type="EMBL" id="MDQ0215297.1"/>
    </source>
</evidence>
<feature type="transmembrane region" description="Helical" evidence="1">
    <location>
        <begin position="159"/>
        <end position="179"/>
    </location>
</feature>
<evidence type="ECO:0000313" key="3">
    <source>
        <dbReference type="Proteomes" id="UP001237207"/>
    </source>
</evidence>
<feature type="transmembrane region" description="Helical" evidence="1">
    <location>
        <begin position="34"/>
        <end position="54"/>
    </location>
</feature>
<dbReference type="RefSeq" id="WP_307257293.1">
    <property type="nucleotide sequence ID" value="NZ_JAUSUC010000017.1"/>
</dbReference>
<accession>A0AAJ1WGN9</accession>
<keyword evidence="3" id="KW-1185">Reference proteome</keyword>
<evidence type="ECO:0000256" key="1">
    <source>
        <dbReference type="SAM" id="Phobius"/>
    </source>
</evidence>
<comment type="caution">
    <text evidence="2">The sequence shown here is derived from an EMBL/GenBank/DDBJ whole genome shotgun (WGS) entry which is preliminary data.</text>
</comment>
<sequence>MMFRVQLLKGLLHPHDTFDQLERAEAAKGLWPRVALLFGLSIIIALLSGFFGINTETVSKQLSITNGNLFEWQKALFAFGNGLSGVAISFLVLFVVPLFYWSLLEVDFLKLLIMQLFVFTIYLIENILLILLGVLYGIDRSASPFGLGVAAQYIMDHQLALRFFGSISIFQLWAIYLQYQFLKRASDRKPSYIMLMIIGVSIILWVFGALFSSIRIEQLF</sequence>
<keyword evidence="1" id="KW-0812">Transmembrane</keyword>
<gene>
    <name evidence="2" type="ORF">J2S13_001697</name>
</gene>
<name>A0AAJ1WGN9_9BACI</name>
<proteinExistence type="predicted"/>
<dbReference type="Proteomes" id="UP001237207">
    <property type="component" value="Unassembled WGS sequence"/>
</dbReference>